<evidence type="ECO:0000313" key="1">
    <source>
        <dbReference type="EMBL" id="OYD14508.1"/>
    </source>
</evidence>
<dbReference type="EMBL" id="NOZP01000154">
    <property type="protein sequence ID" value="OYD14508.1"/>
    <property type="molecule type" value="Genomic_DNA"/>
</dbReference>
<comment type="caution">
    <text evidence="1">The sequence shown here is derived from an EMBL/GenBank/DDBJ whole genome shotgun (WGS) entry which is preliminary data.</text>
</comment>
<dbReference type="InterPro" id="IPR010824">
    <property type="entry name" value="DUF1425"/>
</dbReference>
<dbReference type="PROSITE" id="PS51257">
    <property type="entry name" value="PROKAR_LIPOPROTEIN"/>
    <property type="match status" value="1"/>
</dbReference>
<dbReference type="Pfam" id="PF07233">
    <property type="entry name" value="DUF1425"/>
    <property type="match status" value="1"/>
</dbReference>
<name>A0A235BQA9_UNCW3</name>
<dbReference type="Gene3D" id="2.60.40.3230">
    <property type="match status" value="1"/>
</dbReference>
<protein>
    <recommendedName>
        <fullName evidence="3">DUF1425 domain-containing protein</fullName>
    </recommendedName>
</protein>
<dbReference type="Proteomes" id="UP000215559">
    <property type="component" value="Unassembled WGS sequence"/>
</dbReference>
<gene>
    <name evidence="1" type="ORF">CH330_08480</name>
</gene>
<accession>A0A235BQA9</accession>
<evidence type="ECO:0000313" key="2">
    <source>
        <dbReference type="Proteomes" id="UP000215559"/>
    </source>
</evidence>
<proteinExistence type="predicted"/>
<evidence type="ECO:0008006" key="3">
    <source>
        <dbReference type="Google" id="ProtNLM"/>
    </source>
</evidence>
<organism evidence="1 2">
    <name type="scientific">candidate division WOR-3 bacterium JGI_Cruoil_03_51_56</name>
    <dbReference type="NCBI Taxonomy" id="1973747"/>
    <lineage>
        <taxon>Bacteria</taxon>
        <taxon>Bacteria division WOR-3</taxon>
    </lineage>
</organism>
<sequence length="135" mass="15571">MEKRLALLSALTILVGCSARINSVIINRNTGTRSWDVDNVFLSRDIRVLDVKEEVKDGVLFVNILIKNGWSMPIGGKLKVQFYDRNGVQLDDPWGWHQLMLESNQEQWFRFMAPKKANEISKMKIMVRGINKYSS</sequence>
<dbReference type="AlphaFoldDB" id="A0A235BQA9"/>
<dbReference type="InterPro" id="IPR038483">
    <property type="entry name" value="YcfL-like_sf"/>
</dbReference>
<reference evidence="1 2" key="1">
    <citation type="submission" date="2017-07" db="EMBL/GenBank/DDBJ databases">
        <title>Recovery of genomes from metagenomes via a dereplication, aggregation, and scoring strategy.</title>
        <authorList>
            <person name="Sieber C.M."/>
            <person name="Probst A.J."/>
            <person name="Sharrar A."/>
            <person name="Thomas B.C."/>
            <person name="Hess M."/>
            <person name="Tringe S.G."/>
            <person name="Banfield J.F."/>
        </authorList>
    </citation>
    <scope>NUCLEOTIDE SEQUENCE [LARGE SCALE GENOMIC DNA]</scope>
    <source>
        <strain evidence="1">JGI_Cruoil_03_51_56</strain>
    </source>
</reference>